<feature type="compositionally biased region" description="Gly residues" evidence="1">
    <location>
        <begin position="90"/>
        <end position="101"/>
    </location>
</feature>
<dbReference type="AlphaFoldDB" id="A0A8T0PEN9"/>
<gene>
    <name evidence="2" type="ORF">PVAP13_8NG211905</name>
</gene>
<keyword evidence="3" id="KW-1185">Reference proteome</keyword>
<dbReference type="EMBL" id="CM029052">
    <property type="protein sequence ID" value="KAG2556914.1"/>
    <property type="molecule type" value="Genomic_DNA"/>
</dbReference>
<reference evidence="2" key="1">
    <citation type="submission" date="2020-05" db="EMBL/GenBank/DDBJ databases">
        <title>WGS assembly of Panicum virgatum.</title>
        <authorList>
            <person name="Lovell J.T."/>
            <person name="Jenkins J."/>
            <person name="Shu S."/>
            <person name="Juenger T.E."/>
            <person name="Schmutz J."/>
        </authorList>
    </citation>
    <scope>NUCLEOTIDE SEQUENCE</scope>
    <source>
        <strain evidence="2">AP13</strain>
    </source>
</reference>
<name>A0A8T0PEN9_PANVG</name>
<dbReference type="Proteomes" id="UP000823388">
    <property type="component" value="Chromosome 8N"/>
</dbReference>
<evidence type="ECO:0000313" key="3">
    <source>
        <dbReference type="Proteomes" id="UP000823388"/>
    </source>
</evidence>
<evidence type="ECO:0000313" key="2">
    <source>
        <dbReference type="EMBL" id="KAG2556914.1"/>
    </source>
</evidence>
<proteinExistence type="predicted"/>
<feature type="compositionally biased region" description="Gly residues" evidence="1">
    <location>
        <begin position="116"/>
        <end position="135"/>
    </location>
</feature>
<comment type="caution">
    <text evidence="2">The sequence shown here is derived from an EMBL/GenBank/DDBJ whole genome shotgun (WGS) entry which is preliminary data.</text>
</comment>
<evidence type="ECO:0000256" key="1">
    <source>
        <dbReference type="SAM" id="MobiDB-lite"/>
    </source>
</evidence>
<accession>A0A8T0PEN9</accession>
<protein>
    <submittedName>
        <fullName evidence="2">Uncharacterized protein</fullName>
    </submittedName>
</protein>
<sequence length="174" mass="17546">MGGRHLECGDMQAIHPRRAIDSSMTWRQARGGSHRRAIVGSPGGDGDGRTVSRNGVGRREHRQRRGAATGGGAASGTDRRRWEAPVPGSVMGGATSGGAAGGVRQRQSSTMRGAASGNGSGARGATGGTGKGSRAGVGEKKPLWGRGETGKKKKEPVQRGENPKPSAGTAQGGG</sequence>
<feature type="region of interest" description="Disordered" evidence="1">
    <location>
        <begin position="29"/>
        <end position="174"/>
    </location>
</feature>
<organism evidence="2 3">
    <name type="scientific">Panicum virgatum</name>
    <name type="common">Blackwell switchgrass</name>
    <dbReference type="NCBI Taxonomy" id="38727"/>
    <lineage>
        <taxon>Eukaryota</taxon>
        <taxon>Viridiplantae</taxon>
        <taxon>Streptophyta</taxon>
        <taxon>Embryophyta</taxon>
        <taxon>Tracheophyta</taxon>
        <taxon>Spermatophyta</taxon>
        <taxon>Magnoliopsida</taxon>
        <taxon>Liliopsida</taxon>
        <taxon>Poales</taxon>
        <taxon>Poaceae</taxon>
        <taxon>PACMAD clade</taxon>
        <taxon>Panicoideae</taxon>
        <taxon>Panicodae</taxon>
        <taxon>Paniceae</taxon>
        <taxon>Panicinae</taxon>
        <taxon>Panicum</taxon>
        <taxon>Panicum sect. Hiantes</taxon>
    </lineage>
</organism>